<feature type="region of interest" description="Disordered" evidence="1">
    <location>
        <begin position="36"/>
        <end position="59"/>
    </location>
</feature>
<evidence type="ECO:0000313" key="2">
    <source>
        <dbReference type="EMBL" id="AXT45521.1"/>
    </source>
</evidence>
<feature type="region of interest" description="Disordered" evidence="1">
    <location>
        <begin position="1"/>
        <end position="23"/>
    </location>
</feature>
<sequence length="325" mass="33537">MPVIKPYSASYTPSQPKSSAGRAAAASFAESAAAQAASPTASLPASPAQQARQQLQSSLQQSLGKFMQQLKVTLRPLPKRLPEVDGMQKEMLKKKVDMLLKMAQMAGRDKASLKALAGELARAVKELKQLVASMTQNAADSMMSVSVGGDVEAASAATSDAAVPEPADAGGDASGAAAQVQAQAAAVEDETRQAKDQAGEASSAAGARGDAAAANGDKNAGVVARDDGAAPRTGGGNPLSGGNPVAGDPVIQDIMMKLKQLQNWLKQQTRQLQADQEFRKMIREMDKDMAGIEKMLATGEIAENGEMDVQVHVEAEAGAGVNVQA</sequence>
<feature type="compositionally biased region" description="Basic and acidic residues" evidence="1">
    <location>
        <begin position="189"/>
        <end position="198"/>
    </location>
</feature>
<evidence type="ECO:0000313" key="3">
    <source>
        <dbReference type="Proteomes" id="UP000259465"/>
    </source>
</evidence>
<dbReference type="KEGG" id="crz:D1345_04695"/>
<organism evidence="2 3">
    <name type="scientific">Chromobacterium rhizoryzae</name>
    <dbReference type="NCBI Taxonomy" id="1778675"/>
    <lineage>
        <taxon>Bacteria</taxon>
        <taxon>Pseudomonadati</taxon>
        <taxon>Pseudomonadota</taxon>
        <taxon>Betaproteobacteria</taxon>
        <taxon>Neisseriales</taxon>
        <taxon>Chromobacteriaceae</taxon>
        <taxon>Chromobacterium</taxon>
    </lineage>
</organism>
<dbReference type="RefSeq" id="WP_107732693.1">
    <property type="nucleotide sequence ID" value="NZ_CP031968.1"/>
</dbReference>
<dbReference type="EMBL" id="CP031968">
    <property type="protein sequence ID" value="AXT45521.1"/>
    <property type="molecule type" value="Genomic_DNA"/>
</dbReference>
<keyword evidence="3" id="KW-1185">Reference proteome</keyword>
<protein>
    <submittedName>
        <fullName evidence="2">Uncharacterized protein</fullName>
    </submittedName>
</protein>
<gene>
    <name evidence="2" type="ORF">D1345_04695</name>
</gene>
<feature type="region of interest" description="Disordered" evidence="1">
    <location>
        <begin position="157"/>
        <end position="247"/>
    </location>
</feature>
<evidence type="ECO:0000256" key="1">
    <source>
        <dbReference type="SAM" id="MobiDB-lite"/>
    </source>
</evidence>
<dbReference type="Proteomes" id="UP000259465">
    <property type="component" value="Chromosome"/>
</dbReference>
<proteinExistence type="predicted"/>
<feature type="compositionally biased region" description="Low complexity" evidence="1">
    <location>
        <begin position="157"/>
        <end position="186"/>
    </location>
</feature>
<reference evidence="2 3" key="1">
    <citation type="submission" date="2018-08" db="EMBL/GenBank/DDBJ databases">
        <title>Complete genome sequence of JP2-74.</title>
        <authorList>
            <person name="Wu L."/>
        </authorList>
    </citation>
    <scope>NUCLEOTIDE SEQUENCE [LARGE SCALE GENOMIC DNA]</scope>
    <source>
        <strain evidence="2 3">JP2-74</strain>
    </source>
</reference>
<name>A0AAD0W7Q2_9NEIS</name>
<dbReference type="AlphaFoldDB" id="A0AAD0W7Q2"/>
<accession>A0AAD0W7Q2</accession>
<feature type="compositionally biased region" description="Low complexity" evidence="1">
    <location>
        <begin position="199"/>
        <end position="223"/>
    </location>
</feature>